<dbReference type="InterPro" id="IPR029044">
    <property type="entry name" value="Nucleotide-diphossugar_trans"/>
</dbReference>
<proteinExistence type="predicted"/>
<keyword evidence="6" id="KW-0812">Transmembrane</keyword>
<name>A0A923M708_9BURK</name>
<feature type="transmembrane region" description="Helical" evidence="6">
    <location>
        <begin position="332"/>
        <end position="352"/>
    </location>
</feature>
<feature type="transmembrane region" description="Helical" evidence="6">
    <location>
        <begin position="278"/>
        <end position="296"/>
    </location>
</feature>
<dbReference type="EMBL" id="JACORU010000001">
    <property type="protein sequence ID" value="MBC5763889.1"/>
    <property type="molecule type" value="Genomic_DNA"/>
</dbReference>
<dbReference type="SUPFAM" id="SSF53448">
    <property type="entry name" value="Nucleotide-diphospho-sugar transferases"/>
    <property type="match status" value="1"/>
</dbReference>
<evidence type="ECO:0000259" key="7">
    <source>
        <dbReference type="Pfam" id="PF00535"/>
    </source>
</evidence>
<dbReference type="AlphaFoldDB" id="A0A923M708"/>
<dbReference type="GO" id="GO:0005886">
    <property type="term" value="C:plasma membrane"/>
    <property type="evidence" value="ECO:0007669"/>
    <property type="project" value="UniProtKB-SubCell"/>
</dbReference>
<keyword evidence="3" id="KW-0328">Glycosyltransferase</keyword>
<evidence type="ECO:0000256" key="1">
    <source>
        <dbReference type="ARBA" id="ARBA00004236"/>
    </source>
</evidence>
<comment type="caution">
    <text evidence="8">The sequence shown here is derived from an EMBL/GenBank/DDBJ whole genome shotgun (WGS) entry which is preliminary data.</text>
</comment>
<dbReference type="Gene3D" id="3.90.550.10">
    <property type="entry name" value="Spore Coat Polysaccharide Biosynthesis Protein SpsA, Chain A"/>
    <property type="match status" value="1"/>
</dbReference>
<dbReference type="RefSeq" id="WP_187080305.1">
    <property type="nucleotide sequence ID" value="NZ_JACORU010000001.1"/>
</dbReference>
<evidence type="ECO:0000313" key="8">
    <source>
        <dbReference type="EMBL" id="MBC5763889.1"/>
    </source>
</evidence>
<accession>A0A923M708</accession>
<dbReference type="InterPro" id="IPR001173">
    <property type="entry name" value="Glyco_trans_2-like"/>
</dbReference>
<evidence type="ECO:0000256" key="5">
    <source>
        <dbReference type="ARBA" id="ARBA00023136"/>
    </source>
</evidence>
<feature type="transmembrane region" description="Helical" evidence="6">
    <location>
        <begin position="166"/>
        <end position="186"/>
    </location>
</feature>
<evidence type="ECO:0000256" key="3">
    <source>
        <dbReference type="ARBA" id="ARBA00022676"/>
    </source>
</evidence>
<reference evidence="8" key="1">
    <citation type="submission" date="2020-08" db="EMBL/GenBank/DDBJ databases">
        <title>Ramlibacter sp. GTP1 16S ribosomal RNA gene genome sequencing and assembly.</title>
        <authorList>
            <person name="Kang M."/>
        </authorList>
    </citation>
    <scope>NUCLEOTIDE SEQUENCE</scope>
    <source>
        <strain evidence="8">GTP1</strain>
    </source>
</reference>
<dbReference type="GO" id="GO:0016757">
    <property type="term" value="F:glycosyltransferase activity"/>
    <property type="evidence" value="ECO:0007669"/>
    <property type="project" value="UniProtKB-KW"/>
</dbReference>
<gene>
    <name evidence="8" type="ORF">H8R02_05470</name>
</gene>
<keyword evidence="4" id="KW-0808">Transferase</keyword>
<feature type="transmembrane region" description="Helical" evidence="6">
    <location>
        <begin position="308"/>
        <end position="326"/>
    </location>
</feature>
<keyword evidence="6" id="KW-1133">Transmembrane helix</keyword>
<dbReference type="PANTHER" id="PTHR43646">
    <property type="entry name" value="GLYCOSYLTRANSFERASE"/>
    <property type="match status" value="1"/>
</dbReference>
<evidence type="ECO:0000256" key="2">
    <source>
        <dbReference type="ARBA" id="ARBA00022475"/>
    </source>
</evidence>
<organism evidence="8 9">
    <name type="scientific">Ramlibacter albus</name>
    <dbReference type="NCBI Taxonomy" id="2079448"/>
    <lineage>
        <taxon>Bacteria</taxon>
        <taxon>Pseudomonadati</taxon>
        <taxon>Pseudomonadota</taxon>
        <taxon>Betaproteobacteria</taxon>
        <taxon>Burkholderiales</taxon>
        <taxon>Comamonadaceae</taxon>
        <taxon>Ramlibacter</taxon>
    </lineage>
</organism>
<sequence>MSMAGLAQGIFIATVLVLAWGVWGLSRVRRVSQLPDMLPAGAPKVSVIVAALNEEATIEPAMRSLLALDYPNLEIVAVNDRSTDGTGAILDRMAGQDPRLRVLHIAQLPPGWLGKNHALHAAAAVASGDILLFTDADVVYERSALRRTVAYFAANELDHLTLFPDMHAQSGAAGAMVLGAAMFLLLRHPIWLLRRSKRVYFGAGAFNMVRASAYRAWGGHEPLKLEVLDDLMLGRLVKRLGLRQDALVSPGSVKVEWYADAPAMVKGLEKNGFANMDYSLAHVVASSALILFVRYFPYVGLVTTSGRTWWFCLGAIVGDLVAHAHALRLTSLHARCLLWVPLNPALMVYTMLRSTYITLRSGGITWRGTFYPLDELRRAHAQGSAQPAGEVQVTPR</sequence>
<evidence type="ECO:0000256" key="4">
    <source>
        <dbReference type="ARBA" id="ARBA00022679"/>
    </source>
</evidence>
<keyword evidence="9" id="KW-1185">Reference proteome</keyword>
<evidence type="ECO:0000313" key="9">
    <source>
        <dbReference type="Proteomes" id="UP000596827"/>
    </source>
</evidence>
<dbReference type="PANTHER" id="PTHR43646:SF2">
    <property type="entry name" value="GLYCOSYLTRANSFERASE 2-LIKE DOMAIN-CONTAINING PROTEIN"/>
    <property type="match status" value="1"/>
</dbReference>
<keyword evidence="2" id="KW-1003">Cell membrane</keyword>
<protein>
    <submittedName>
        <fullName evidence="8">Glycosyltransferase</fullName>
    </submittedName>
</protein>
<dbReference type="Pfam" id="PF00535">
    <property type="entry name" value="Glycos_transf_2"/>
    <property type="match status" value="1"/>
</dbReference>
<keyword evidence="5 6" id="KW-0472">Membrane</keyword>
<dbReference type="Proteomes" id="UP000596827">
    <property type="component" value="Unassembled WGS sequence"/>
</dbReference>
<evidence type="ECO:0000256" key="6">
    <source>
        <dbReference type="SAM" id="Phobius"/>
    </source>
</evidence>
<comment type="subcellular location">
    <subcellularLocation>
        <location evidence="1">Cell membrane</location>
    </subcellularLocation>
</comment>
<feature type="domain" description="Glycosyltransferase 2-like" evidence="7">
    <location>
        <begin position="46"/>
        <end position="214"/>
    </location>
</feature>